<keyword evidence="7" id="KW-1185">Reference proteome</keyword>
<evidence type="ECO:0000313" key="7">
    <source>
        <dbReference type="Proteomes" id="UP000622687"/>
    </source>
</evidence>
<dbReference type="InterPro" id="IPR006179">
    <property type="entry name" value="5_nucleotidase/apyrase"/>
</dbReference>
<feature type="domain" description="Calcineurin-like phosphoesterase" evidence="4">
    <location>
        <begin position="39"/>
        <end position="276"/>
    </location>
</feature>
<gene>
    <name evidence="6" type="ORF">I6U51_17990</name>
</gene>
<keyword evidence="1" id="KW-0732">Signal</keyword>
<sequence length="652" mass="72007">MKNHLEKFLRIICVGLVITIIQPSNVIKVFAEENEKNLTILFTHDMHDHFLPSKVKQDDKILQLGGYAQLKSAIDAEKERDPNSILIDAGDFSMGTLFQSIYASDAPQLRILGELGYDVTTLGNHEFDFRSEGVTKSLKAAVKSGDKLPQIVQANMTFPKDKNGNLTESLSNLKEAAKEYGVKDYTVIERDGIKIGVFGLMGKDAASDAPMSEVKFTDAAKNAKRVVNILKQKEKVDLIICLSHSGTNKDKSKSEDEILAKKVPEIDVIISGHTHSKLTEPIVIGNTIIASCGKYAENLGVMKISQNAKKRWKLNSYNLKQIDSNLVEDANISNKIRSFKSLVQQKYLNNFGLKFDEVLAKTDFNFTASSEIGSKQGEEPLGNLISDAYRYAVRKAEGLNYDPVDVAIVPSGTIRESFVKGDITVADVFAVSSLGIGKDGIAGYPLTSAYLTGKELKTLCEIDASISPIMSGTQLYMSGISYTFNPNRMIFNRVTNAVLQKSDGTYEKIDDKKLYRVVAGLYSAQMLSVVGQKSFGLLKIVSKTKDGKPITDFEAQIINDNISGHNNEIKEWTAIAEYLKSFVKIEGVSRIPDYYNNLQGRKIVDNNKSIYALLSHPNNIALGVYAVVTVIGCLIIFTIIRLLNGSIYKQLK</sequence>
<dbReference type="InterPro" id="IPR008334">
    <property type="entry name" value="5'-Nucleotdase_C"/>
</dbReference>
<dbReference type="RefSeq" id="WP_211143937.1">
    <property type="nucleotide sequence ID" value="NZ_JAEEGB010000026.1"/>
</dbReference>
<organism evidence="6 7">
    <name type="scientific">Clostridium aciditolerans</name>
    <dbReference type="NCBI Taxonomy" id="339861"/>
    <lineage>
        <taxon>Bacteria</taxon>
        <taxon>Bacillati</taxon>
        <taxon>Bacillota</taxon>
        <taxon>Clostridia</taxon>
        <taxon>Eubacteriales</taxon>
        <taxon>Clostridiaceae</taxon>
        <taxon>Clostridium</taxon>
    </lineage>
</organism>
<evidence type="ECO:0000313" key="6">
    <source>
        <dbReference type="EMBL" id="MBI6874569.1"/>
    </source>
</evidence>
<keyword evidence="3" id="KW-0472">Membrane</keyword>
<dbReference type="InterPro" id="IPR004843">
    <property type="entry name" value="Calcineurin-like_PHP"/>
</dbReference>
<dbReference type="PROSITE" id="PS00786">
    <property type="entry name" value="5_NUCLEOTIDASE_2"/>
    <property type="match status" value="1"/>
</dbReference>
<comment type="caution">
    <text evidence="6">The sequence shown here is derived from an EMBL/GenBank/DDBJ whole genome shotgun (WGS) entry which is preliminary data.</text>
</comment>
<evidence type="ECO:0000256" key="3">
    <source>
        <dbReference type="SAM" id="Phobius"/>
    </source>
</evidence>
<dbReference type="GO" id="GO:0046872">
    <property type="term" value="F:metal ion binding"/>
    <property type="evidence" value="ECO:0007669"/>
    <property type="project" value="InterPro"/>
</dbReference>
<proteinExistence type="inferred from homology"/>
<dbReference type="EMBL" id="JAEEGB010000026">
    <property type="protein sequence ID" value="MBI6874569.1"/>
    <property type="molecule type" value="Genomic_DNA"/>
</dbReference>
<evidence type="ECO:0000256" key="1">
    <source>
        <dbReference type="ARBA" id="ARBA00022729"/>
    </source>
</evidence>
<accession>A0A934I0G8</accession>
<dbReference type="CDD" id="cd00845">
    <property type="entry name" value="MPP_UshA_N_like"/>
    <property type="match status" value="1"/>
</dbReference>
<dbReference type="InterPro" id="IPR006146">
    <property type="entry name" value="5'-Nucleotdase_CS"/>
</dbReference>
<keyword evidence="3" id="KW-1133">Transmembrane helix</keyword>
<dbReference type="Pfam" id="PF02872">
    <property type="entry name" value="5_nucleotid_C"/>
    <property type="match status" value="1"/>
</dbReference>
<feature type="transmembrane region" description="Helical" evidence="3">
    <location>
        <begin position="622"/>
        <end position="643"/>
    </location>
</feature>
<keyword evidence="2" id="KW-0378">Hydrolase</keyword>
<reference evidence="6" key="1">
    <citation type="submission" date="2020-12" db="EMBL/GenBank/DDBJ databases">
        <title>Clostridium thailandense sp. nov., a novel acetogenic bacterium isolated from peat land soil in Thailand.</title>
        <authorList>
            <person name="Chaikitkaew S."/>
            <person name="Birkeland N.K."/>
        </authorList>
    </citation>
    <scope>NUCLEOTIDE SEQUENCE</scope>
    <source>
        <strain evidence="6">DSM 17425</strain>
    </source>
</reference>
<protein>
    <submittedName>
        <fullName evidence="6">Bifunctional metallophosphatase/5'-nucleotidase</fullName>
    </submittedName>
</protein>
<dbReference type="Gene3D" id="3.60.21.10">
    <property type="match status" value="1"/>
</dbReference>
<dbReference type="GO" id="GO:0016788">
    <property type="term" value="F:hydrolase activity, acting on ester bonds"/>
    <property type="evidence" value="ECO:0007669"/>
    <property type="project" value="InterPro"/>
</dbReference>
<feature type="domain" description="5'-Nucleotidase C-terminal" evidence="5">
    <location>
        <begin position="374"/>
        <end position="524"/>
    </location>
</feature>
<dbReference type="InterPro" id="IPR036907">
    <property type="entry name" value="5'-Nucleotdase_C_sf"/>
</dbReference>
<dbReference type="Pfam" id="PF00149">
    <property type="entry name" value="Metallophos"/>
    <property type="match status" value="1"/>
</dbReference>
<name>A0A934I0G8_9CLOT</name>
<keyword evidence="3" id="KW-0812">Transmembrane</keyword>
<dbReference type="SUPFAM" id="SSF56300">
    <property type="entry name" value="Metallo-dependent phosphatases"/>
    <property type="match status" value="1"/>
</dbReference>
<dbReference type="PANTHER" id="PTHR11575">
    <property type="entry name" value="5'-NUCLEOTIDASE-RELATED"/>
    <property type="match status" value="1"/>
</dbReference>
<dbReference type="PRINTS" id="PR01607">
    <property type="entry name" value="APYRASEFAMLY"/>
</dbReference>
<dbReference type="GO" id="GO:0000166">
    <property type="term" value="F:nucleotide binding"/>
    <property type="evidence" value="ECO:0007669"/>
    <property type="project" value="UniProtKB-KW"/>
</dbReference>
<dbReference type="SUPFAM" id="SSF55816">
    <property type="entry name" value="5'-nucleotidase (syn. UDP-sugar hydrolase), C-terminal domain"/>
    <property type="match status" value="1"/>
</dbReference>
<evidence type="ECO:0000256" key="2">
    <source>
        <dbReference type="RuleBase" id="RU362119"/>
    </source>
</evidence>
<dbReference type="Gene3D" id="3.90.780.10">
    <property type="entry name" value="5'-Nucleotidase, C-terminal domain"/>
    <property type="match status" value="1"/>
</dbReference>
<evidence type="ECO:0000259" key="5">
    <source>
        <dbReference type="Pfam" id="PF02872"/>
    </source>
</evidence>
<keyword evidence="2" id="KW-0547">Nucleotide-binding</keyword>
<dbReference type="Proteomes" id="UP000622687">
    <property type="component" value="Unassembled WGS sequence"/>
</dbReference>
<comment type="similarity">
    <text evidence="2">Belongs to the 5'-nucleotidase family.</text>
</comment>
<dbReference type="InterPro" id="IPR029052">
    <property type="entry name" value="Metallo-depent_PP-like"/>
</dbReference>
<dbReference type="GO" id="GO:0009166">
    <property type="term" value="P:nucleotide catabolic process"/>
    <property type="evidence" value="ECO:0007669"/>
    <property type="project" value="InterPro"/>
</dbReference>
<evidence type="ECO:0000259" key="4">
    <source>
        <dbReference type="Pfam" id="PF00149"/>
    </source>
</evidence>
<dbReference type="AlphaFoldDB" id="A0A934I0G8"/>
<dbReference type="PANTHER" id="PTHR11575:SF24">
    <property type="entry name" value="5'-NUCLEOTIDASE"/>
    <property type="match status" value="1"/>
</dbReference>